<feature type="domain" description="Aldehyde dehydrogenase" evidence="7">
    <location>
        <begin position="26"/>
        <end position="484"/>
    </location>
</feature>
<keyword evidence="2 6" id="KW-0560">Oxidoreductase</keyword>
<name>A0A8H5ZTM3_COCSA</name>
<dbReference type="Gene3D" id="3.40.309.10">
    <property type="entry name" value="Aldehyde Dehydrogenase, Chain A, domain 2"/>
    <property type="match status" value="1"/>
</dbReference>
<dbReference type="InterPro" id="IPR029510">
    <property type="entry name" value="Ald_DH_CS_GLU"/>
</dbReference>
<sequence>MAESIETRLFINNETHLITRYQFRSARSGESFTVKRSYDDSIIAENVQIAGEQDVNDAVDAAHAAFKHWRKTPAPERAKCMLKLADLIEENLEWLAELETAAMGAPISATKWIASTMPTWWRYYAGWTDKLGGESLEDLDGSYRMVRYEPLGVCAGIASWNATLFYLSWKIAPAVAAGNTFIFKSSEKSPLGALRFADLVRRAGFPPGVINLITGFGQTGGLLASHQNIRKISFTGSTLTGRKIQIAAANSNLKRVTLELGGKSAAIVFNDADIDEALTHMSQTFLLNCGQVCAATSRLLVQDTIAESFVAELKTRFQGFAKALGDPSDPNTFLGPIADRMQRDRINSFIDAARTENLNILAGGQSQGPQSQFIQPTIILDPPSSSTLYRDEIFGPVLVIKTFKSEAEAIDMANDSAYGLGAALFTKDVPRALRLSSDLECGFVGINMPITPSAYTPFGGAKESGYGREGGRMGLMAYMEPKTVAIAMKPRL</sequence>
<gene>
    <name evidence="8" type="ORF">GGP41_006459</name>
</gene>
<dbReference type="SUPFAM" id="SSF53720">
    <property type="entry name" value="ALDH-like"/>
    <property type="match status" value="1"/>
</dbReference>
<accession>A0A8H5ZTM3</accession>
<evidence type="ECO:0000256" key="1">
    <source>
        <dbReference type="ARBA" id="ARBA00009986"/>
    </source>
</evidence>
<evidence type="ECO:0000256" key="5">
    <source>
        <dbReference type="PROSITE-ProRule" id="PRU10007"/>
    </source>
</evidence>
<evidence type="ECO:0000313" key="9">
    <source>
        <dbReference type="Proteomes" id="UP000624244"/>
    </source>
</evidence>
<dbReference type="EMBL" id="WNKQ01000001">
    <property type="protein sequence ID" value="KAF5853663.1"/>
    <property type="molecule type" value="Genomic_DNA"/>
</dbReference>
<dbReference type="PANTHER" id="PTHR11699">
    <property type="entry name" value="ALDEHYDE DEHYDROGENASE-RELATED"/>
    <property type="match status" value="1"/>
</dbReference>
<proteinExistence type="inferred from homology"/>
<dbReference type="FunFam" id="3.40.605.10:FF:000007">
    <property type="entry name" value="NAD/NADP-dependent betaine aldehyde dehydrogenase"/>
    <property type="match status" value="1"/>
</dbReference>
<organism evidence="8 9">
    <name type="scientific">Cochliobolus sativus</name>
    <name type="common">Common root rot and spot blotch fungus</name>
    <name type="synonym">Bipolaris sorokiniana</name>
    <dbReference type="NCBI Taxonomy" id="45130"/>
    <lineage>
        <taxon>Eukaryota</taxon>
        <taxon>Fungi</taxon>
        <taxon>Dikarya</taxon>
        <taxon>Ascomycota</taxon>
        <taxon>Pezizomycotina</taxon>
        <taxon>Dothideomycetes</taxon>
        <taxon>Pleosporomycetidae</taxon>
        <taxon>Pleosporales</taxon>
        <taxon>Pleosporineae</taxon>
        <taxon>Pleosporaceae</taxon>
        <taxon>Bipolaris</taxon>
    </lineage>
</organism>
<evidence type="ECO:0000256" key="4">
    <source>
        <dbReference type="ARBA" id="ARBA00049194"/>
    </source>
</evidence>
<comment type="similarity">
    <text evidence="1 6">Belongs to the aldehyde dehydrogenase family.</text>
</comment>
<comment type="catalytic activity">
    <reaction evidence="4">
        <text>an aldehyde + NAD(+) + H2O = a carboxylate + NADH + 2 H(+)</text>
        <dbReference type="Rhea" id="RHEA:16185"/>
        <dbReference type="ChEBI" id="CHEBI:15377"/>
        <dbReference type="ChEBI" id="CHEBI:15378"/>
        <dbReference type="ChEBI" id="CHEBI:17478"/>
        <dbReference type="ChEBI" id="CHEBI:29067"/>
        <dbReference type="ChEBI" id="CHEBI:57540"/>
        <dbReference type="ChEBI" id="CHEBI:57945"/>
        <dbReference type="EC" id="1.2.1.3"/>
    </reaction>
</comment>
<dbReference type="InterPro" id="IPR015590">
    <property type="entry name" value="Aldehyde_DH_dom"/>
</dbReference>
<dbReference type="FunFam" id="3.40.309.10:FF:000012">
    <property type="entry name" value="Betaine aldehyde dehydrogenase"/>
    <property type="match status" value="1"/>
</dbReference>
<comment type="caution">
    <text evidence="8">The sequence shown here is derived from an EMBL/GenBank/DDBJ whole genome shotgun (WGS) entry which is preliminary data.</text>
</comment>
<dbReference type="Pfam" id="PF00171">
    <property type="entry name" value="Aldedh"/>
    <property type="match status" value="1"/>
</dbReference>
<dbReference type="PROSITE" id="PS00687">
    <property type="entry name" value="ALDEHYDE_DEHYDR_GLU"/>
    <property type="match status" value="1"/>
</dbReference>
<evidence type="ECO:0000259" key="7">
    <source>
        <dbReference type="Pfam" id="PF00171"/>
    </source>
</evidence>
<dbReference type="AlphaFoldDB" id="A0A8H5ZTM3"/>
<evidence type="ECO:0000256" key="6">
    <source>
        <dbReference type="RuleBase" id="RU003345"/>
    </source>
</evidence>
<dbReference type="InterPro" id="IPR016161">
    <property type="entry name" value="Ald_DH/histidinol_DH"/>
</dbReference>
<dbReference type="PROSITE" id="PS00070">
    <property type="entry name" value="ALDEHYDE_DEHYDR_CYS"/>
    <property type="match status" value="1"/>
</dbReference>
<dbReference type="GO" id="GO:0004029">
    <property type="term" value="F:aldehyde dehydrogenase (NAD+) activity"/>
    <property type="evidence" value="ECO:0007669"/>
    <property type="project" value="UniProtKB-EC"/>
</dbReference>
<evidence type="ECO:0000256" key="3">
    <source>
        <dbReference type="ARBA" id="ARBA00024226"/>
    </source>
</evidence>
<dbReference type="InterPro" id="IPR016163">
    <property type="entry name" value="Ald_DH_C"/>
</dbReference>
<evidence type="ECO:0000313" key="8">
    <source>
        <dbReference type="EMBL" id="KAF5853663.1"/>
    </source>
</evidence>
<dbReference type="InterPro" id="IPR016162">
    <property type="entry name" value="Ald_DH_N"/>
</dbReference>
<dbReference type="InterPro" id="IPR016160">
    <property type="entry name" value="Ald_DH_CS_CYS"/>
</dbReference>
<feature type="active site" evidence="5">
    <location>
        <position position="259"/>
    </location>
</feature>
<dbReference type="Proteomes" id="UP000624244">
    <property type="component" value="Unassembled WGS sequence"/>
</dbReference>
<reference evidence="8" key="1">
    <citation type="submission" date="2019-11" db="EMBL/GenBank/DDBJ databases">
        <title>Bipolaris sorokiniana Genome sequencing.</title>
        <authorList>
            <person name="Wang H."/>
        </authorList>
    </citation>
    <scope>NUCLEOTIDE SEQUENCE</scope>
</reference>
<protein>
    <recommendedName>
        <fullName evidence="3">aldehyde dehydrogenase (NAD(+))</fullName>
        <ecNumber evidence="3">1.2.1.3</ecNumber>
    </recommendedName>
</protein>
<evidence type="ECO:0000256" key="2">
    <source>
        <dbReference type="ARBA" id="ARBA00023002"/>
    </source>
</evidence>
<dbReference type="Gene3D" id="3.40.605.10">
    <property type="entry name" value="Aldehyde Dehydrogenase, Chain A, domain 1"/>
    <property type="match status" value="1"/>
</dbReference>
<dbReference type="EC" id="1.2.1.3" evidence="3"/>